<evidence type="ECO:0000313" key="3">
    <source>
        <dbReference type="EMBL" id="AUS04476.1"/>
    </source>
</evidence>
<evidence type="ECO:0000256" key="1">
    <source>
        <dbReference type="SAM" id="MobiDB-lite"/>
    </source>
</evidence>
<feature type="domain" description="Baseplate structural protein Gp10 C-terminal" evidence="2">
    <location>
        <begin position="162"/>
        <end position="271"/>
    </location>
</feature>
<name>A0A2I7SF00_9FLAO</name>
<keyword evidence="4" id="KW-1185">Reference proteome</keyword>
<feature type="compositionally biased region" description="Polar residues" evidence="1">
    <location>
        <begin position="237"/>
        <end position="255"/>
    </location>
</feature>
<dbReference type="CDD" id="cd22641">
    <property type="entry name" value="C24-like"/>
    <property type="match status" value="1"/>
</dbReference>
<proteinExistence type="predicted"/>
<accession>A0A2I7SF00</accession>
<dbReference type="AlphaFoldDB" id="A0A2I7SF00"/>
<dbReference type="SUPFAM" id="SSF88874">
    <property type="entry name" value="Receptor-binding domain of short tail fibre protein gp12"/>
    <property type="match status" value="1"/>
</dbReference>
<feature type="compositionally biased region" description="Low complexity" evidence="1">
    <location>
        <begin position="196"/>
        <end position="209"/>
    </location>
</feature>
<evidence type="ECO:0000259" key="2">
    <source>
        <dbReference type="Pfam" id="PF21939"/>
    </source>
</evidence>
<evidence type="ECO:0000313" key="4">
    <source>
        <dbReference type="Proteomes" id="UP000236592"/>
    </source>
</evidence>
<reference evidence="4" key="1">
    <citation type="submission" date="2018-01" db="EMBL/GenBank/DDBJ databases">
        <title>Complete genome of Tamlana sp. UJ94.</title>
        <authorList>
            <person name="Jung J."/>
            <person name="Chung D."/>
            <person name="Bae S.S."/>
            <person name="Baek K."/>
        </authorList>
    </citation>
    <scope>NUCLEOTIDE SEQUENCE [LARGE SCALE GENOMIC DNA]</scope>
    <source>
        <strain evidence="4">UJ94</strain>
    </source>
</reference>
<organism evidence="3 4">
    <name type="scientific">Pseudotamlana carrageenivorans</name>
    <dbReference type="NCBI Taxonomy" id="2069432"/>
    <lineage>
        <taxon>Bacteria</taxon>
        <taxon>Pseudomonadati</taxon>
        <taxon>Bacteroidota</taxon>
        <taxon>Flavobacteriia</taxon>
        <taxon>Flavobacteriales</taxon>
        <taxon>Flavobacteriaceae</taxon>
        <taxon>Pseudotamlana</taxon>
    </lineage>
</organism>
<dbReference type="OrthoDB" id="9113831at2"/>
<protein>
    <recommendedName>
        <fullName evidence="2">Baseplate structural protein Gp10 C-terminal domain-containing protein</fullName>
    </recommendedName>
</protein>
<dbReference type="KEGG" id="taj:C1A40_02860"/>
<dbReference type="Pfam" id="PF21939">
    <property type="entry name" value="Gp10_C"/>
    <property type="match status" value="1"/>
</dbReference>
<gene>
    <name evidence="3" type="ORF">C1A40_02860</name>
</gene>
<dbReference type="InterPro" id="IPR053827">
    <property type="entry name" value="Gp10_C"/>
</dbReference>
<sequence>MNIFDFLQTGGFPFETDTLHEMQAAYNIFNAFGALAGDKTIISGCAVTGSTVSDGVVYLNGEVFNFVGGNEQATVRIIETPTSKVFEDGSTKEVLKKRHVTFASGVGAINWSEFTRLDSLKNINSRILPPGTNPQLYSGAIANIPTGWQLCDGTNNTPDLRGQFIVGYNPNDTDYNAIGKTGGEKEVTLTEQQMPSHSHTGSTSTNGAHTHTHQRLKVATKGESKNDAYYRVHGSDETGTTSSAGNHSHTLSTNNTGGGQGHENRPPFYTLAYIIYTG</sequence>
<dbReference type="EMBL" id="CP025938">
    <property type="protein sequence ID" value="AUS04476.1"/>
    <property type="molecule type" value="Genomic_DNA"/>
</dbReference>
<dbReference type="RefSeq" id="WP_102994584.1">
    <property type="nucleotide sequence ID" value="NZ_CP025938.1"/>
</dbReference>
<dbReference type="Proteomes" id="UP000236592">
    <property type="component" value="Chromosome"/>
</dbReference>
<feature type="region of interest" description="Disordered" evidence="1">
    <location>
        <begin position="190"/>
        <end position="266"/>
    </location>
</feature>
<feature type="compositionally biased region" description="Basic and acidic residues" evidence="1">
    <location>
        <begin position="220"/>
        <end position="236"/>
    </location>
</feature>